<dbReference type="OrthoDB" id="6038750at2759"/>
<feature type="domain" description="C2H2-type" evidence="13">
    <location>
        <begin position="789"/>
        <end position="816"/>
    </location>
</feature>
<keyword evidence="10" id="KW-0804">Transcription</keyword>
<evidence type="ECO:0000256" key="5">
    <source>
        <dbReference type="ARBA" id="ARBA00022737"/>
    </source>
</evidence>
<dbReference type="InterPro" id="IPR050527">
    <property type="entry name" value="Snail/Krueppel_Znf"/>
</dbReference>
<feature type="domain" description="C2H2-type" evidence="13">
    <location>
        <begin position="733"/>
        <end position="760"/>
    </location>
</feature>
<proteinExistence type="inferred from homology"/>
<feature type="domain" description="C2H2-type" evidence="13">
    <location>
        <begin position="621"/>
        <end position="648"/>
    </location>
</feature>
<keyword evidence="5" id="KW-0677">Repeat</keyword>
<feature type="domain" description="C2H2-type" evidence="13">
    <location>
        <begin position="565"/>
        <end position="592"/>
    </location>
</feature>
<dbReference type="InParanoid" id="K1Q267"/>
<feature type="domain" description="C2H2-type" evidence="13">
    <location>
        <begin position="705"/>
        <end position="733"/>
    </location>
</feature>
<gene>
    <name evidence="14" type="ORF">CGI_10016544</name>
</gene>
<feature type="domain" description="C2H2-type" evidence="13">
    <location>
        <begin position="453"/>
        <end position="480"/>
    </location>
</feature>
<protein>
    <recommendedName>
        <fullName evidence="13">C2H2-type domain-containing protein</fullName>
    </recommendedName>
</protein>
<feature type="region of interest" description="Disordered" evidence="12">
    <location>
        <begin position="339"/>
        <end position="366"/>
    </location>
</feature>
<dbReference type="HOGENOM" id="CLU_324733_0_0_1"/>
<feature type="domain" description="C2H2-type" evidence="13">
    <location>
        <begin position="593"/>
        <end position="620"/>
    </location>
</feature>
<keyword evidence="11" id="KW-0539">Nucleus</keyword>
<dbReference type="EMBL" id="JH816737">
    <property type="protein sequence ID" value="EKC30482.1"/>
    <property type="molecule type" value="Genomic_DNA"/>
</dbReference>
<feature type="compositionally biased region" description="Basic and acidic residues" evidence="12">
    <location>
        <begin position="183"/>
        <end position="203"/>
    </location>
</feature>
<evidence type="ECO:0000256" key="11">
    <source>
        <dbReference type="ARBA" id="ARBA00023242"/>
    </source>
</evidence>
<evidence type="ECO:0000256" key="10">
    <source>
        <dbReference type="ARBA" id="ARBA00023163"/>
    </source>
</evidence>
<dbReference type="GO" id="GO:0000978">
    <property type="term" value="F:RNA polymerase II cis-regulatory region sequence-specific DNA binding"/>
    <property type="evidence" value="ECO:0007669"/>
    <property type="project" value="TreeGrafter"/>
</dbReference>
<evidence type="ECO:0000256" key="7">
    <source>
        <dbReference type="ARBA" id="ARBA00022833"/>
    </source>
</evidence>
<dbReference type="FunFam" id="3.30.160.60:FF:000226">
    <property type="entry name" value="Zinc finger protein 236 variant"/>
    <property type="match status" value="1"/>
</dbReference>
<feature type="compositionally biased region" description="Basic and acidic residues" evidence="12">
    <location>
        <begin position="339"/>
        <end position="359"/>
    </location>
</feature>
<evidence type="ECO:0000313" key="14">
    <source>
        <dbReference type="EMBL" id="EKC30482.1"/>
    </source>
</evidence>
<keyword evidence="6" id="KW-0863">Zinc-finger</keyword>
<evidence type="ECO:0000256" key="2">
    <source>
        <dbReference type="ARBA" id="ARBA00004123"/>
    </source>
</evidence>
<dbReference type="GO" id="GO:0000981">
    <property type="term" value="F:DNA-binding transcription factor activity, RNA polymerase II-specific"/>
    <property type="evidence" value="ECO:0007669"/>
    <property type="project" value="TreeGrafter"/>
</dbReference>
<dbReference type="KEGG" id="crg:105332144"/>
<dbReference type="SUPFAM" id="SSF57667">
    <property type="entry name" value="beta-beta-alpha zinc fingers"/>
    <property type="match status" value="8"/>
</dbReference>
<keyword evidence="9" id="KW-0238">DNA-binding</keyword>
<dbReference type="Gene3D" id="3.30.160.60">
    <property type="entry name" value="Classic Zinc Finger"/>
    <property type="match status" value="12"/>
</dbReference>
<evidence type="ECO:0000256" key="6">
    <source>
        <dbReference type="ARBA" id="ARBA00022771"/>
    </source>
</evidence>
<dbReference type="Pfam" id="PF12874">
    <property type="entry name" value="zf-met"/>
    <property type="match status" value="1"/>
</dbReference>
<reference evidence="14" key="1">
    <citation type="journal article" date="2012" name="Nature">
        <title>The oyster genome reveals stress adaptation and complexity of shell formation.</title>
        <authorList>
            <person name="Zhang G."/>
            <person name="Fang X."/>
            <person name="Guo X."/>
            <person name="Li L."/>
            <person name="Luo R."/>
            <person name="Xu F."/>
            <person name="Yang P."/>
            <person name="Zhang L."/>
            <person name="Wang X."/>
            <person name="Qi H."/>
            <person name="Xiong Z."/>
            <person name="Que H."/>
            <person name="Xie Y."/>
            <person name="Holland P.W."/>
            <person name="Paps J."/>
            <person name="Zhu Y."/>
            <person name="Wu F."/>
            <person name="Chen Y."/>
            <person name="Wang J."/>
            <person name="Peng C."/>
            <person name="Meng J."/>
            <person name="Yang L."/>
            <person name="Liu J."/>
            <person name="Wen B."/>
            <person name="Zhang N."/>
            <person name="Huang Z."/>
            <person name="Zhu Q."/>
            <person name="Feng Y."/>
            <person name="Mount A."/>
            <person name="Hedgecock D."/>
            <person name="Xu Z."/>
            <person name="Liu Y."/>
            <person name="Domazet-Loso T."/>
            <person name="Du Y."/>
            <person name="Sun X."/>
            <person name="Zhang S."/>
            <person name="Liu B."/>
            <person name="Cheng P."/>
            <person name="Jiang X."/>
            <person name="Li J."/>
            <person name="Fan D."/>
            <person name="Wang W."/>
            <person name="Fu W."/>
            <person name="Wang T."/>
            <person name="Wang B."/>
            <person name="Zhang J."/>
            <person name="Peng Z."/>
            <person name="Li Y."/>
            <person name="Li N."/>
            <person name="Wang J."/>
            <person name="Chen M."/>
            <person name="He Y."/>
            <person name="Tan F."/>
            <person name="Song X."/>
            <person name="Zheng Q."/>
            <person name="Huang R."/>
            <person name="Yang H."/>
            <person name="Du X."/>
            <person name="Chen L."/>
            <person name="Yang M."/>
            <person name="Gaffney P.M."/>
            <person name="Wang S."/>
            <person name="Luo L."/>
            <person name="She Z."/>
            <person name="Ming Y."/>
            <person name="Huang W."/>
            <person name="Zhang S."/>
            <person name="Huang B."/>
            <person name="Zhang Y."/>
            <person name="Qu T."/>
            <person name="Ni P."/>
            <person name="Miao G."/>
            <person name="Wang J."/>
            <person name="Wang Q."/>
            <person name="Steinberg C.E."/>
            <person name="Wang H."/>
            <person name="Li N."/>
            <person name="Qian L."/>
            <person name="Zhang G."/>
            <person name="Li Y."/>
            <person name="Yang H."/>
            <person name="Liu X."/>
            <person name="Wang J."/>
            <person name="Yin Y."/>
            <person name="Wang J."/>
        </authorList>
    </citation>
    <scope>NUCLEOTIDE SEQUENCE [LARGE SCALE GENOMIC DNA]</scope>
    <source>
        <strain evidence="14">05x7-T-G4-1.051#20</strain>
    </source>
</reference>
<feature type="domain" description="C2H2-type" evidence="13">
    <location>
        <begin position="649"/>
        <end position="676"/>
    </location>
</feature>
<dbReference type="FunFam" id="3.30.160.60:FF:000882">
    <property type="entry name" value="Predicted gene, 21060"/>
    <property type="match status" value="1"/>
</dbReference>
<feature type="domain" description="C2H2-type" evidence="13">
    <location>
        <begin position="677"/>
        <end position="704"/>
    </location>
</feature>
<keyword evidence="4" id="KW-0479">Metal-binding</keyword>
<evidence type="ECO:0000256" key="8">
    <source>
        <dbReference type="ARBA" id="ARBA00023015"/>
    </source>
</evidence>
<feature type="domain" description="C2H2-type" evidence="13">
    <location>
        <begin position="537"/>
        <end position="564"/>
    </location>
</feature>
<feature type="compositionally biased region" description="Basic and acidic residues" evidence="12">
    <location>
        <begin position="214"/>
        <end position="227"/>
    </location>
</feature>
<evidence type="ECO:0000256" key="9">
    <source>
        <dbReference type="ARBA" id="ARBA00023125"/>
    </source>
</evidence>
<comment type="similarity">
    <text evidence="3">Belongs to the krueppel C2H2-type zinc-finger protein family.</text>
</comment>
<feature type="domain" description="C2H2-type" evidence="13">
    <location>
        <begin position="761"/>
        <end position="788"/>
    </location>
</feature>
<dbReference type="PANTHER" id="PTHR24388:SF53">
    <property type="entry name" value="CHORION TRANSCRIPTION FACTOR CF2-RELATED"/>
    <property type="match status" value="1"/>
</dbReference>
<comment type="subcellular location">
    <subcellularLocation>
        <location evidence="2">Nucleus</location>
    </subcellularLocation>
</comment>
<dbReference type="InterPro" id="IPR036236">
    <property type="entry name" value="Znf_C2H2_sf"/>
</dbReference>
<comment type="function">
    <text evidence="1">May be involved in transcriptional regulation.</text>
</comment>
<keyword evidence="7" id="KW-0862">Zinc</keyword>
<evidence type="ECO:0000256" key="12">
    <source>
        <dbReference type="SAM" id="MobiDB-lite"/>
    </source>
</evidence>
<evidence type="ECO:0000256" key="1">
    <source>
        <dbReference type="ARBA" id="ARBA00003767"/>
    </source>
</evidence>
<dbReference type="FunFam" id="3.30.160.60:FF:000264">
    <property type="entry name" value="Zinc finger protein 236"/>
    <property type="match status" value="1"/>
</dbReference>
<accession>K1Q267</accession>
<dbReference type="Pfam" id="PF00096">
    <property type="entry name" value="zf-C2H2"/>
    <property type="match status" value="6"/>
</dbReference>
<dbReference type="Pfam" id="PF13912">
    <property type="entry name" value="zf-C2H2_6"/>
    <property type="match status" value="1"/>
</dbReference>
<dbReference type="Pfam" id="PF13465">
    <property type="entry name" value="zf-H2C2_2"/>
    <property type="match status" value="1"/>
</dbReference>
<dbReference type="FunFam" id="3.30.160.60:FF:000624">
    <property type="entry name" value="zinc finger protein 697"/>
    <property type="match status" value="1"/>
</dbReference>
<organism evidence="14">
    <name type="scientific">Magallana gigas</name>
    <name type="common">Pacific oyster</name>
    <name type="synonym">Crassostrea gigas</name>
    <dbReference type="NCBI Taxonomy" id="29159"/>
    <lineage>
        <taxon>Eukaryota</taxon>
        <taxon>Metazoa</taxon>
        <taxon>Spiralia</taxon>
        <taxon>Lophotrochozoa</taxon>
        <taxon>Mollusca</taxon>
        <taxon>Bivalvia</taxon>
        <taxon>Autobranchia</taxon>
        <taxon>Pteriomorphia</taxon>
        <taxon>Ostreida</taxon>
        <taxon>Ostreoidea</taxon>
        <taxon>Ostreidae</taxon>
        <taxon>Magallana</taxon>
    </lineage>
</organism>
<dbReference type="FunFam" id="3.30.160.60:FF:000634">
    <property type="entry name" value="Zinc finger X-chromosomal protein"/>
    <property type="match status" value="1"/>
</dbReference>
<feature type="domain" description="C2H2-type" evidence="13">
    <location>
        <begin position="481"/>
        <end position="508"/>
    </location>
</feature>
<feature type="region of interest" description="Disordered" evidence="12">
    <location>
        <begin position="183"/>
        <end position="231"/>
    </location>
</feature>
<dbReference type="GO" id="GO:0008270">
    <property type="term" value="F:zinc ion binding"/>
    <property type="evidence" value="ECO:0007669"/>
    <property type="project" value="UniProtKB-KW"/>
</dbReference>
<dbReference type="PROSITE" id="PS00028">
    <property type="entry name" value="ZINC_FINGER_C2H2_1"/>
    <property type="match status" value="14"/>
</dbReference>
<dbReference type="FunFam" id="3.30.160.60:FF:000597">
    <property type="entry name" value="zinc finger protein 236 isoform X3"/>
    <property type="match status" value="1"/>
</dbReference>
<dbReference type="AlphaFoldDB" id="K1Q267"/>
<dbReference type="SMART" id="SM00355">
    <property type="entry name" value="ZnF_C2H2"/>
    <property type="match status" value="14"/>
</dbReference>
<dbReference type="PROSITE" id="PS50157">
    <property type="entry name" value="ZINC_FINGER_C2H2_2"/>
    <property type="match status" value="13"/>
</dbReference>
<dbReference type="PANTHER" id="PTHR24388">
    <property type="entry name" value="ZINC FINGER PROTEIN"/>
    <property type="match status" value="1"/>
</dbReference>
<evidence type="ECO:0000256" key="4">
    <source>
        <dbReference type="ARBA" id="ARBA00022723"/>
    </source>
</evidence>
<evidence type="ECO:0000256" key="3">
    <source>
        <dbReference type="ARBA" id="ARBA00006991"/>
    </source>
</evidence>
<sequence>MEVDMRSLLQRHGQDVGFSNDFEKSGWDNSNDNTDHTILIDSFDKQNDILFNGMDDILENSGTAFKDLDNQSENVNVGGDDPCEEIDIDIDFLGEAHMSDSQGYSISNLTGNVIEISDDSRESNGVLFYQQDVKERADLFLFAQNKNPDNAAELEQPNAPSLQTNVINTIIDSGVHEADGKRLIEEDKPTNNREDVKTNDIPKNRMSPQFAKRHLPDTKPGDDDKRSQRQFPKLYMVLKDEKKISTIQAKSSETCSTKLTFQNLTDSKSAKFPNLLDALSPSKEFEADIYILDSPDKDCVKEKQDRILESLESLPSESAERTLTNSSFHITLFSADNTRKSKGDNKEDINTEEKMEKPRTTSSEELTKQYLKSKNHVTQKTKQLLKNKIKNEELQVLPKEHFTNKVGFVKDEAVSLLNDSSLSAPILPVGLYKDGGNSPEEEQDDLVDISKPCSCNICGRVFLKYSNLEIHIRGHLGDHPYHCKECDSTFKHNSALKRHMRTHTGERPYRCPVCDKSFIDGTRLRKHILSHNSAKSEFCKICKKGFASRSNLKHHMLTHLDERPFKCEYCNKGFNKNSNLKSHLKIHLGYKPWVCDVCGKEFPEKNRLKMHEKIHWEDKPYKCEQCGGQFAQISNLYVHQRKHRGDKPWKCGQCDKCFMMRSHLTEHVKRHTGEKQFKCAMCQKEYYCKGDFNRHMRTHTGERNHVCETCEERFIDSSTLRIHIRKVHKKHRYRCKFCDKEFSFESSLKRHEDNHMGVKKHFCTLCEAGFLFRVELKDHMNKHVGNKPHSCDICGKSFYKGSELNQHKKIHTGEAMIYCECCNKTFNYKQSYTKHCQSARHARNLRKNDAKSVLDKKSTGGTTEVDIVTSSDETVVSEVREDNSVQEAI</sequence>
<evidence type="ECO:0000259" key="13">
    <source>
        <dbReference type="PROSITE" id="PS50157"/>
    </source>
</evidence>
<feature type="domain" description="C2H2-type" evidence="13">
    <location>
        <begin position="509"/>
        <end position="536"/>
    </location>
</feature>
<name>K1Q267_MAGGI</name>
<keyword evidence="8" id="KW-0805">Transcription regulation</keyword>
<dbReference type="GO" id="GO:0005634">
    <property type="term" value="C:nucleus"/>
    <property type="evidence" value="ECO:0007669"/>
    <property type="project" value="UniProtKB-SubCell"/>
</dbReference>
<dbReference type="FunFam" id="3.30.160.60:FF:002343">
    <property type="entry name" value="Zinc finger protein 33A"/>
    <property type="match status" value="1"/>
</dbReference>
<dbReference type="InterPro" id="IPR013087">
    <property type="entry name" value="Znf_C2H2_type"/>
</dbReference>